<organism evidence="1 2">
    <name type="scientific">Ulvibacter litoralis</name>
    <dbReference type="NCBI Taxonomy" id="227084"/>
    <lineage>
        <taxon>Bacteria</taxon>
        <taxon>Pseudomonadati</taxon>
        <taxon>Bacteroidota</taxon>
        <taxon>Flavobacteriia</taxon>
        <taxon>Flavobacteriales</taxon>
        <taxon>Flavobacteriaceae</taxon>
        <taxon>Ulvibacter</taxon>
    </lineage>
</organism>
<dbReference type="AlphaFoldDB" id="A0A1G7IL87"/>
<evidence type="ECO:0008006" key="3">
    <source>
        <dbReference type="Google" id="ProtNLM"/>
    </source>
</evidence>
<proteinExistence type="predicted"/>
<accession>A0A1G7IL87</accession>
<evidence type="ECO:0000313" key="2">
    <source>
        <dbReference type="Proteomes" id="UP000199321"/>
    </source>
</evidence>
<dbReference type="RefSeq" id="WP_093145154.1">
    <property type="nucleotide sequence ID" value="NZ_BMWO01000006.1"/>
</dbReference>
<protein>
    <recommendedName>
        <fullName evidence="3">DUF3703 domain-containing protein</fullName>
    </recommendedName>
</protein>
<dbReference type="OrthoDB" id="9799416at2"/>
<dbReference type="Pfam" id="PF12487">
    <property type="entry name" value="DUF3703"/>
    <property type="match status" value="1"/>
</dbReference>
<keyword evidence="2" id="KW-1185">Reference proteome</keyword>
<name>A0A1G7IL87_9FLAO</name>
<dbReference type="EMBL" id="FNBA01000006">
    <property type="protein sequence ID" value="SDF13500.1"/>
    <property type="molecule type" value="Genomic_DNA"/>
</dbReference>
<dbReference type="STRING" id="227084.SAMN05421855_10672"/>
<reference evidence="1 2" key="1">
    <citation type="submission" date="2016-10" db="EMBL/GenBank/DDBJ databases">
        <authorList>
            <person name="de Groot N.N."/>
        </authorList>
    </citation>
    <scope>NUCLEOTIDE SEQUENCE [LARGE SCALE GENOMIC DNA]</scope>
    <source>
        <strain evidence="1 2">DSM 16195</strain>
    </source>
</reference>
<evidence type="ECO:0000313" key="1">
    <source>
        <dbReference type="EMBL" id="SDF13500.1"/>
    </source>
</evidence>
<gene>
    <name evidence="1" type="ORF">SAMN05421855_10672</name>
</gene>
<dbReference type="InterPro" id="IPR022172">
    <property type="entry name" value="DUF3703"/>
</dbReference>
<sequence>MKFNTSLSERLKPYFTKELAQYKVQYELGNFLNAWSHLERAHILGQQYPSAHTLVHWKMLLFGIKIKNRKEIVGQIPRLIFGGVKSFVGTIPIGNPGGANVPPLKSFPIEKELQLIFKTAGVSIRRE</sequence>
<dbReference type="Proteomes" id="UP000199321">
    <property type="component" value="Unassembled WGS sequence"/>
</dbReference>